<feature type="binding site" evidence="6">
    <location>
        <position position="296"/>
    </location>
    <ligand>
        <name>S-adenosyl-L-methionine</name>
        <dbReference type="ChEBI" id="CHEBI:59789"/>
    </ligand>
</feature>
<dbReference type="SUPFAM" id="SSF50249">
    <property type="entry name" value="Nucleic acid-binding proteins"/>
    <property type="match status" value="1"/>
</dbReference>
<dbReference type="InterPro" id="IPR030390">
    <property type="entry name" value="MeTrfase_TrmA_AS"/>
</dbReference>
<dbReference type="PANTHER" id="PTHR11061">
    <property type="entry name" value="RNA M5U METHYLTRANSFERASE"/>
    <property type="match status" value="1"/>
</dbReference>
<dbReference type="Pfam" id="PF01938">
    <property type="entry name" value="TRAM"/>
    <property type="match status" value="1"/>
</dbReference>
<dbReference type="InterPro" id="IPR029063">
    <property type="entry name" value="SAM-dependent_MTases_sf"/>
</dbReference>
<dbReference type="InterPro" id="IPR002792">
    <property type="entry name" value="TRAM_dom"/>
</dbReference>
<keyword evidence="4 6" id="KW-0949">S-adenosyl-L-methionine</keyword>
<dbReference type="PROSITE" id="PS01230">
    <property type="entry name" value="TRMA_1"/>
    <property type="match status" value="1"/>
</dbReference>
<dbReference type="Gene3D" id="3.40.50.150">
    <property type="entry name" value="Vaccinia Virus protein VP39"/>
    <property type="match status" value="1"/>
</dbReference>
<sequence length="463" mass="52890">MRKQQQEKVERKHEEGQNIPLTIKKMGINGEGIGYFKRKAVFVQGALPDEEVVAVIQKEYPKYIRAELKTIRKKSKDRIDPPCDIYEACGGCQLQHLRYEKQLEYKRDLILQALDRYVKKKIDPSKVKETFGMEHPWDYRNKSQLQVGNLNGNVIAGLYGQGSHRLIDTTDCLVQHPKTNKVSKEVKQIISDLNIPIYDEKKQKGFIRTIVTRLGFETDQIQLVLITTKKDFPKKDLFIKQVEKRLPQVTSFMQNVNGKKTSLIFGEDTHHLFGDEYIEEKLDNIGFELSARAFFQLNPPQTVKMYNEVKRVAQLSGKEKIVDAYCGVGTIGLWLAEGAAEIRGIEVIDDAVKDARKNAKNLGISNAEYVTGKAEEWLPKWQKEGFQPDIIVVDPPRTGCDQQFIETVKKIKPKKFIYVSCNPSTLAKDLDALSSVFEVKSIQPVDMFPQTSQVEAIVLLELK</sequence>
<dbReference type="CDD" id="cd02440">
    <property type="entry name" value="AdoMet_MTases"/>
    <property type="match status" value="1"/>
</dbReference>
<dbReference type="AlphaFoldDB" id="A0A841QAM2"/>
<dbReference type="PANTHER" id="PTHR11061:SF45">
    <property type="match status" value="1"/>
</dbReference>
<dbReference type="SUPFAM" id="SSF53335">
    <property type="entry name" value="S-adenosyl-L-methionine-dependent methyltransferases"/>
    <property type="match status" value="1"/>
</dbReference>
<dbReference type="FunFam" id="3.40.50.150:FF:000009">
    <property type="entry name" value="23S rRNA (Uracil(1939)-C(5))-methyltransferase RlmD"/>
    <property type="match status" value="1"/>
</dbReference>
<evidence type="ECO:0000313" key="10">
    <source>
        <dbReference type="Proteomes" id="UP000581688"/>
    </source>
</evidence>
<feature type="binding site" evidence="6">
    <location>
        <position position="394"/>
    </location>
    <ligand>
        <name>S-adenosyl-L-methionine</name>
        <dbReference type="ChEBI" id="CHEBI:59789"/>
    </ligand>
</feature>
<evidence type="ECO:0000256" key="6">
    <source>
        <dbReference type="PROSITE-ProRule" id="PRU01024"/>
    </source>
</evidence>
<evidence type="ECO:0000313" key="9">
    <source>
        <dbReference type="EMBL" id="MBB6455425.1"/>
    </source>
</evidence>
<evidence type="ECO:0000259" key="8">
    <source>
        <dbReference type="PROSITE" id="PS50926"/>
    </source>
</evidence>
<proteinExistence type="inferred from homology"/>
<comment type="caution">
    <text evidence="9">The sequence shown here is derived from an EMBL/GenBank/DDBJ whole genome shotgun (WGS) entry which is preliminary data.</text>
</comment>
<keyword evidence="2 6" id="KW-0489">Methyltransferase</keyword>
<dbReference type="FunFam" id="2.40.50.140:FF:000097">
    <property type="entry name" value="23S rRNA (uracil(1939)-C(5))-methyltransferase RlmD"/>
    <property type="match status" value="1"/>
</dbReference>
<dbReference type="GO" id="GO:0051539">
    <property type="term" value="F:4 iron, 4 sulfur cluster binding"/>
    <property type="evidence" value="ECO:0007669"/>
    <property type="project" value="UniProtKB-KW"/>
</dbReference>
<dbReference type="RefSeq" id="WP_246200100.1">
    <property type="nucleotide sequence ID" value="NZ_CADDWK010000027.1"/>
</dbReference>
<evidence type="ECO:0000256" key="4">
    <source>
        <dbReference type="ARBA" id="ARBA00022691"/>
    </source>
</evidence>
<name>A0A841QAM2_9BACI</name>
<dbReference type="InterPro" id="IPR010280">
    <property type="entry name" value="U5_MeTrfase_fam"/>
</dbReference>
<keyword evidence="1" id="KW-0479">Metal-binding</keyword>
<evidence type="ECO:0000256" key="1">
    <source>
        <dbReference type="ARBA" id="ARBA00022485"/>
    </source>
</evidence>
<dbReference type="NCBIfam" id="TIGR00479">
    <property type="entry name" value="rumA"/>
    <property type="match status" value="1"/>
</dbReference>
<keyword evidence="3 6" id="KW-0808">Transferase</keyword>
<feature type="binding site" evidence="6">
    <location>
        <position position="346"/>
    </location>
    <ligand>
        <name>S-adenosyl-L-methionine</name>
        <dbReference type="ChEBI" id="CHEBI:59789"/>
    </ligand>
</feature>
<evidence type="ECO:0000256" key="5">
    <source>
        <dbReference type="ARBA" id="ARBA00023014"/>
    </source>
</evidence>
<dbReference type="EMBL" id="JACHGH010000022">
    <property type="protein sequence ID" value="MBB6455425.1"/>
    <property type="molecule type" value="Genomic_DNA"/>
</dbReference>
<feature type="active site" description="Nucleophile" evidence="6">
    <location>
        <position position="421"/>
    </location>
</feature>
<evidence type="ECO:0000256" key="3">
    <source>
        <dbReference type="ARBA" id="ARBA00022679"/>
    </source>
</evidence>
<evidence type="ECO:0000256" key="7">
    <source>
        <dbReference type="PROSITE-ProRule" id="PRU10015"/>
    </source>
</evidence>
<evidence type="ECO:0000256" key="2">
    <source>
        <dbReference type="ARBA" id="ARBA00022603"/>
    </source>
</evidence>
<dbReference type="Gene3D" id="2.40.50.140">
    <property type="entry name" value="Nucleic acid-binding proteins"/>
    <property type="match status" value="1"/>
</dbReference>
<organism evidence="9 10">
    <name type="scientific">Salirhabdus euzebyi</name>
    <dbReference type="NCBI Taxonomy" id="394506"/>
    <lineage>
        <taxon>Bacteria</taxon>
        <taxon>Bacillati</taxon>
        <taxon>Bacillota</taxon>
        <taxon>Bacilli</taxon>
        <taxon>Bacillales</taxon>
        <taxon>Bacillaceae</taxon>
        <taxon>Salirhabdus</taxon>
    </lineage>
</organism>
<accession>A0A841QAM2</accession>
<dbReference type="GO" id="GO:0070041">
    <property type="term" value="F:rRNA (uridine-C5-)-methyltransferase activity"/>
    <property type="evidence" value="ECO:0007669"/>
    <property type="project" value="UniProtKB-ARBA"/>
</dbReference>
<keyword evidence="1" id="KW-0408">Iron</keyword>
<gene>
    <name evidence="9" type="ORF">HNQ94_003925</name>
</gene>
<dbReference type="InterPro" id="IPR012340">
    <property type="entry name" value="NA-bd_OB-fold"/>
</dbReference>
<keyword evidence="10" id="KW-1185">Reference proteome</keyword>
<dbReference type="GO" id="GO:0070475">
    <property type="term" value="P:rRNA base methylation"/>
    <property type="evidence" value="ECO:0007669"/>
    <property type="project" value="TreeGrafter"/>
</dbReference>
<feature type="active site" evidence="7">
    <location>
        <position position="421"/>
    </location>
</feature>
<keyword evidence="1" id="KW-0004">4Fe-4S</keyword>
<dbReference type="PROSITE" id="PS50926">
    <property type="entry name" value="TRAM"/>
    <property type="match status" value="1"/>
</dbReference>
<comment type="similarity">
    <text evidence="6">Belongs to the class I-like SAM-binding methyltransferase superfamily. RNA M5U methyltransferase family.</text>
</comment>
<dbReference type="Pfam" id="PF05958">
    <property type="entry name" value="tRNA_U5-meth_tr"/>
    <property type="match status" value="1"/>
</dbReference>
<dbReference type="PROSITE" id="PS51687">
    <property type="entry name" value="SAM_MT_RNA_M5U"/>
    <property type="match status" value="1"/>
</dbReference>
<dbReference type="Gene3D" id="2.40.50.1070">
    <property type="match status" value="1"/>
</dbReference>
<dbReference type="FunFam" id="2.40.50.1070:FF:000003">
    <property type="entry name" value="23S rRNA (Uracil-5-)-methyltransferase RumA"/>
    <property type="match status" value="1"/>
</dbReference>
<feature type="domain" description="TRAM" evidence="8">
    <location>
        <begin position="12"/>
        <end position="70"/>
    </location>
</feature>
<dbReference type="Proteomes" id="UP000581688">
    <property type="component" value="Unassembled WGS sequence"/>
</dbReference>
<protein>
    <submittedName>
        <fullName evidence="9">23S rRNA (Uracil-5-)-methyltransferase RumA</fullName>
    </submittedName>
</protein>
<reference evidence="9 10" key="1">
    <citation type="submission" date="2020-08" db="EMBL/GenBank/DDBJ databases">
        <title>Genomic Encyclopedia of Type Strains, Phase IV (KMG-IV): sequencing the most valuable type-strain genomes for metagenomic binning, comparative biology and taxonomic classification.</title>
        <authorList>
            <person name="Goeker M."/>
        </authorList>
    </citation>
    <scope>NUCLEOTIDE SEQUENCE [LARGE SCALE GENOMIC DNA]</scope>
    <source>
        <strain evidence="9 10">DSM 19612</strain>
    </source>
</reference>
<feature type="binding site" evidence="6">
    <location>
        <position position="325"/>
    </location>
    <ligand>
        <name>S-adenosyl-L-methionine</name>
        <dbReference type="ChEBI" id="CHEBI:59789"/>
    </ligand>
</feature>
<keyword evidence="5" id="KW-0411">Iron-sulfur</keyword>